<dbReference type="AlphaFoldDB" id="A0A1M5PSC8"/>
<sequence length="137" mass="15478">MLDFSKPMQTREGRPVRLIGKGFYNGDCGPLLFAVSFDGIERLGYREEDGRYPKSFRGNDEESPWDIINSPTPDSMVIVLLRSGMATISRVPRGVVVKLMDYDVHPEDENLIEDEEGKLCDVSFHGTFGPYSVWPFA</sequence>
<dbReference type="EMBL" id="LT670817">
    <property type="protein sequence ID" value="SHH04486.1"/>
    <property type="molecule type" value="Genomic_DNA"/>
</dbReference>
<name>A0A1M5PSC8_9BRAD</name>
<accession>A0A1M5PSC8</accession>
<reference evidence="1 2" key="1">
    <citation type="submission" date="2016-11" db="EMBL/GenBank/DDBJ databases">
        <authorList>
            <person name="Jaros S."/>
            <person name="Januszkiewicz K."/>
            <person name="Wedrychowicz H."/>
        </authorList>
    </citation>
    <scope>NUCLEOTIDE SEQUENCE [LARGE SCALE GENOMIC DNA]</scope>
    <source>
        <strain evidence="1 2">GAS138</strain>
    </source>
</reference>
<protein>
    <submittedName>
        <fullName evidence="1">Uncharacterized protein</fullName>
    </submittedName>
</protein>
<dbReference type="Proteomes" id="UP000189796">
    <property type="component" value="Chromosome I"/>
</dbReference>
<evidence type="ECO:0000313" key="1">
    <source>
        <dbReference type="EMBL" id="SHH04486.1"/>
    </source>
</evidence>
<evidence type="ECO:0000313" key="2">
    <source>
        <dbReference type="Proteomes" id="UP000189796"/>
    </source>
</evidence>
<proteinExistence type="predicted"/>
<gene>
    <name evidence="1" type="ORF">SAMN05443248_3484</name>
</gene>
<dbReference type="RefSeq" id="WP_154072294.1">
    <property type="nucleotide sequence ID" value="NZ_LT670817.1"/>
</dbReference>
<organism evidence="1 2">
    <name type="scientific">Bradyrhizobium erythrophlei</name>
    <dbReference type="NCBI Taxonomy" id="1437360"/>
    <lineage>
        <taxon>Bacteria</taxon>
        <taxon>Pseudomonadati</taxon>
        <taxon>Pseudomonadota</taxon>
        <taxon>Alphaproteobacteria</taxon>
        <taxon>Hyphomicrobiales</taxon>
        <taxon>Nitrobacteraceae</taxon>
        <taxon>Bradyrhizobium</taxon>
    </lineage>
</organism>